<dbReference type="EC" id="2.8.3.8" evidence="3"/>
<name>A0AA96V544_9EURY</name>
<dbReference type="RefSeq" id="WP_338102092.1">
    <property type="nucleotide sequence ID" value="NZ_CP131060.1"/>
</dbReference>
<dbReference type="Gene3D" id="3.40.1080.10">
    <property type="entry name" value="Glutaconate Coenzyme A-transferase"/>
    <property type="match status" value="2"/>
</dbReference>
<protein>
    <submittedName>
        <fullName evidence="3">Acetate CoA-transferase YdiF</fullName>
        <ecNumber evidence="3">2.8.3.8</ecNumber>
    </submittedName>
</protein>
<keyword evidence="2 3" id="KW-0808">Transferase</keyword>
<dbReference type="PIRSF" id="PIRSF000858">
    <property type="entry name" value="SCOT-t"/>
    <property type="match status" value="1"/>
</dbReference>
<sequence length="520" mass="55681">MFKFMSPDEAVGLIKDGDVIGVNAFLSICNPTELHLALTRRFQKTQSPRDLTIFCSAGFGDWTENSPIEGYIQDGAVSCAVLGHLGSMPTVAKKILTEEIEGYNLPLGTMSHMIRAAAGGKDFYVTKIGMNLFTDPDVGGYQLNKISTEKWVSKTKMDGHEYLIYKTPELDIAFIKGTSADSQGNISFEKECATVDALALAQAVHRRGGKVIVQVERVISNHLRPRNVIVPGILVDAIVVCSNQSQILSVNGYEPTYSGDTYIPPQELAEWAKAKEKSAANLSDPERLLVASRAFLELSSGQVANIGIGIPEAVAVVAAKEGLLKDITLTVESGAIGGLPASGVSFGATSGADTIYDMSQQFDFYDGGGLDICFIGALEIDGSGNVNGHLSSGRITGIGGFANITQSTPVVVFCATFTAGGLKVKIENEKLKIESEGKYPKFVNGVRSVSFSSINAKESGQRVLYVTERCVFELKESGLMLTEIVNGIDLKRDILDQLPFSVTVSPDLKTIPAKLIGENS</sequence>
<accession>A0AA96V544</accession>
<dbReference type="InterPro" id="IPR014388">
    <property type="entry name" value="3-oxoacid_CoA-transferase"/>
</dbReference>
<dbReference type="GO" id="GO:0046952">
    <property type="term" value="P:ketone body catabolic process"/>
    <property type="evidence" value="ECO:0007669"/>
    <property type="project" value="InterPro"/>
</dbReference>
<dbReference type="Pfam" id="PF01144">
    <property type="entry name" value="CoA_trans"/>
    <property type="match status" value="2"/>
</dbReference>
<evidence type="ECO:0000256" key="2">
    <source>
        <dbReference type="ARBA" id="ARBA00022679"/>
    </source>
</evidence>
<dbReference type="Proteomes" id="UP001303587">
    <property type="component" value="Chromosome"/>
</dbReference>
<dbReference type="PANTHER" id="PTHR43293">
    <property type="entry name" value="ACETATE COA-TRANSFERASE YDIF"/>
    <property type="match status" value="1"/>
</dbReference>
<dbReference type="AlphaFoldDB" id="A0AA96V544"/>
<gene>
    <name evidence="3" type="primary">ydiF</name>
    <name evidence="3" type="ORF">MsAc7_12990</name>
</gene>
<dbReference type="EMBL" id="CP131060">
    <property type="protein sequence ID" value="WNY25740.1"/>
    <property type="molecule type" value="Genomic_DNA"/>
</dbReference>
<dbReference type="GeneID" id="89230401"/>
<keyword evidence="4" id="KW-1185">Reference proteome</keyword>
<reference evidence="3 4" key="1">
    <citation type="submission" date="2023-07" db="EMBL/GenBank/DDBJ databases">
        <title>Closed genoem sequence of Methanosarcinaceae archaeon Ac7.</title>
        <authorList>
            <person name="Poehlein A."/>
            <person name="Protasov E."/>
            <person name="Platt K."/>
            <person name="Reeh H."/>
            <person name="Daniel R."/>
            <person name="Brune A."/>
        </authorList>
    </citation>
    <scope>NUCLEOTIDE SEQUENCE [LARGE SCALE GENOMIC DNA]</scope>
    <source>
        <strain evidence="3 4">Ac7</strain>
    </source>
</reference>
<comment type="similarity">
    <text evidence="1">Belongs to the 3-oxoacid CoA-transferase family.</text>
</comment>
<evidence type="ECO:0000313" key="3">
    <source>
        <dbReference type="EMBL" id="WNY25740.1"/>
    </source>
</evidence>
<evidence type="ECO:0000313" key="4">
    <source>
        <dbReference type="Proteomes" id="UP001303587"/>
    </source>
</evidence>
<dbReference type="InterPro" id="IPR004165">
    <property type="entry name" value="CoA_trans_fam_I"/>
</dbReference>
<dbReference type="SUPFAM" id="SSF100950">
    <property type="entry name" value="NagB/RpiA/CoA transferase-like"/>
    <property type="match status" value="2"/>
</dbReference>
<dbReference type="SMART" id="SM00882">
    <property type="entry name" value="CoA_trans"/>
    <property type="match status" value="1"/>
</dbReference>
<proteinExistence type="inferred from homology"/>
<dbReference type="PANTHER" id="PTHR43293:SF1">
    <property type="entry name" value="ACETATE COA-TRANSFERASE YDIF"/>
    <property type="match status" value="1"/>
</dbReference>
<dbReference type="InterPro" id="IPR037171">
    <property type="entry name" value="NagB/RpiA_transferase-like"/>
</dbReference>
<organism evidence="3 4">
    <name type="scientific">Methanolapillus millepedarum</name>
    <dbReference type="NCBI Taxonomy" id="3028296"/>
    <lineage>
        <taxon>Archaea</taxon>
        <taxon>Methanobacteriati</taxon>
        <taxon>Methanobacteriota</taxon>
        <taxon>Stenosarchaea group</taxon>
        <taxon>Methanomicrobia</taxon>
        <taxon>Methanosarcinales</taxon>
        <taxon>Methanosarcinaceae</taxon>
        <taxon>Methanolapillus</taxon>
    </lineage>
</organism>
<dbReference type="GO" id="GO:0008775">
    <property type="term" value="F:acetate CoA-transferase activity"/>
    <property type="evidence" value="ECO:0007669"/>
    <property type="project" value="UniProtKB-EC"/>
</dbReference>
<evidence type="ECO:0000256" key="1">
    <source>
        <dbReference type="ARBA" id="ARBA00007154"/>
    </source>
</evidence>